<proteinExistence type="predicted"/>
<evidence type="ECO:0000256" key="1">
    <source>
        <dbReference type="SAM" id="SignalP"/>
    </source>
</evidence>
<reference evidence="2" key="1">
    <citation type="submission" date="2023-07" db="EMBL/GenBank/DDBJ databases">
        <title>Functional and genomic diversity of the sorghum phyllosphere microbiome.</title>
        <authorList>
            <person name="Shade A."/>
        </authorList>
    </citation>
    <scope>NUCLEOTIDE SEQUENCE</scope>
    <source>
        <strain evidence="2">SORGH_AS_0457</strain>
    </source>
</reference>
<keyword evidence="1" id="KW-0732">Signal</keyword>
<sequence>MKTLIALCLLVVSSAAATASAQTAPAAATPAASDCITLSSDQQLVRKGADRSILLRNGTDHYIVHFQNSCSQASFSRKLEFATPSNEGQLCGARASKLRTDTGSCDVARLEPISAEAFASRAKR</sequence>
<accession>A0AAP5EEE4</accession>
<feature type="signal peptide" evidence="1">
    <location>
        <begin position="1"/>
        <end position="21"/>
    </location>
</feature>
<name>A0AAP5EEE4_9GAMM</name>
<evidence type="ECO:0000313" key="3">
    <source>
        <dbReference type="Proteomes" id="UP001226084"/>
    </source>
</evidence>
<protein>
    <recommendedName>
        <fullName evidence="4">Secreted protein</fullName>
    </recommendedName>
</protein>
<organism evidence="2 3">
    <name type="scientific">Stenotrophomonas rhizophila</name>
    <dbReference type="NCBI Taxonomy" id="216778"/>
    <lineage>
        <taxon>Bacteria</taxon>
        <taxon>Pseudomonadati</taxon>
        <taxon>Pseudomonadota</taxon>
        <taxon>Gammaproteobacteria</taxon>
        <taxon>Lysobacterales</taxon>
        <taxon>Lysobacteraceae</taxon>
        <taxon>Stenotrophomonas</taxon>
    </lineage>
</organism>
<comment type="caution">
    <text evidence="2">The sequence shown here is derived from an EMBL/GenBank/DDBJ whole genome shotgun (WGS) entry which is preliminary data.</text>
</comment>
<dbReference type="RefSeq" id="WP_068851791.1">
    <property type="nucleotide sequence ID" value="NZ_CP016294.1"/>
</dbReference>
<evidence type="ECO:0008006" key="4">
    <source>
        <dbReference type="Google" id="ProtNLM"/>
    </source>
</evidence>
<dbReference type="AlphaFoldDB" id="A0AAP5EEE4"/>
<evidence type="ECO:0000313" key="2">
    <source>
        <dbReference type="EMBL" id="MDQ1108693.1"/>
    </source>
</evidence>
<dbReference type="EMBL" id="JAUTAS010000001">
    <property type="protein sequence ID" value="MDQ1108693.1"/>
    <property type="molecule type" value="Genomic_DNA"/>
</dbReference>
<dbReference type="KEGG" id="srh:BAY15_1894"/>
<gene>
    <name evidence="2" type="ORF">QE424_001852</name>
</gene>
<feature type="chain" id="PRO_5042814550" description="Secreted protein" evidence="1">
    <location>
        <begin position="22"/>
        <end position="124"/>
    </location>
</feature>
<dbReference type="Proteomes" id="UP001226084">
    <property type="component" value="Unassembled WGS sequence"/>
</dbReference>